<dbReference type="InterPro" id="IPR041679">
    <property type="entry name" value="DNA2/NAM7-like_C"/>
</dbReference>
<dbReference type="InterPro" id="IPR045055">
    <property type="entry name" value="DNA2/NAM7-like"/>
</dbReference>
<dbReference type="GeneID" id="68100028"/>
<keyword evidence="6" id="KW-0863">Zinc-finger</keyword>
<dbReference type="CDD" id="cd18808">
    <property type="entry name" value="SF1_C_Upf1"/>
    <property type="match status" value="1"/>
</dbReference>
<evidence type="ECO:0000256" key="2">
    <source>
        <dbReference type="ARBA" id="ARBA00022490"/>
    </source>
</evidence>
<keyword evidence="9" id="KW-0862">Zinc</keyword>
<dbReference type="InterPro" id="IPR000967">
    <property type="entry name" value="Znf_NFX1"/>
</dbReference>
<keyword evidence="10" id="KW-0067">ATP-binding</keyword>
<dbReference type="PROSITE" id="PS51981">
    <property type="entry name" value="ZF_RZ"/>
    <property type="match status" value="1"/>
</dbReference>
<keyword evidence="5" id="KW-0547">Nucleotide-binding</keyword>
<evidence type="ECO:0000313" key="15">
    <source>
        <dbReference type="Proteomes" id="UP000816034"/>
    </source>
</evidence>
<keyword evidence="11" id="KW-0391">Immunity</keyword>
<evidence type="ECO:0000313" key="14">
    <source>
        <dbReference type="EMBL" id="KAG2378936.1"/>
    </source>
</evidence>
<dbReference type="RefSeq" id="XP_044546198.1">
    <property type="nucleotide sequence ID" value="XM_044697554.1"/>
</dbReference>
<feature type="compositionally biased region" description="Low complexity" evidence="12">
    <location>
        <begin position="1"/>
        <end position="24"/>
    </location>
</feature>
<dbReference type="GO" id="GO:0031048">
    <property type="term" value="P:regulatory ncRNA-mediated heterochromatin formation"/>
    <property type="evidence" value="ECO:0007669"/>
    <property type="project" value="TreeGrafter"/>
</dbReference>
<dbReference type="Pfam" id="PF20173">
    <property type="entry name" value="ZnF_RZ-type"/>
    <property type="match status" value="1"/>
</dbReference>
<dbReference type="InterPro" id="IPR041677">
    <property type="entry name" value="DNA2/NAM7_AAA_11"/>
</dbReference>
<evidence type="ECO:0000256" key="3">
    <source>
        <dbReference type="ARBA" id="ARBA00022723"/>
    </source>
</evidence>
<evidence type="ECO:0000256" key="8">
    <source>
        <dbReference type="ARBA" id="ARBA00022806"/>
    </source>
</evidence>
<dbReference type="EMBL" id="PYSW02000030">
    <property type="protein sequence ID" value="KAG2378936.1"/>
    <property type="molecule type" value="Genomic_DNA"/>
</dbReference>
<dbReference type="FunFam" id="3.40.50.300:FF:000326">
    <property type="entry name" value="P-loop containing nucleoside triphosphate hydrolase"/>
    <property type="match status" value="1"/>
</dbReference>
<dbReference type="InterPro" id="IPR046439">
    <property type="entry name" value="ZF_RZ_dom"/>
</dbReference>
<evidence type="ECO:0000256" key="6">
    <source>
        <dbReference type="ARBA" id="ARBA00022771"/>
    </source>
</evidence>
<dbReference type="Pfam" id="PF25396">
    <property type="entry name" value="ZNFX1"/>
    <property type="match status" value="1"/>
</dbReference>
<dbReference type="SUPFAM" id="SSF52540">
    <property type="entry name" value="P-loop containing nucleoside triphosphate hydrolases"/>
    <property type="match status" value="1"/>
</dbReference>
<feature type="compositionally biased region" description="Basic and acidic residues" evidence="12">
    <location>
        <begin position="222"/>
        <end position="240"/>
    </location>
</feature>
<sequence length="1906" mass="219471">MLNQSSHSTQQASSSSANQPSRPRVYAATSTAQENAPTRQNRAPALLASSSTSSQADALLITGKSASVSEHENKRFSQVILMCSKCRSNLAVNSTQRGMFKVFKEGQSKHLVLFDQSVIGKTIIEKEMTNSQQKDKTFEKTHLLFCSSCQEKIGCRLSGCFPNTDLPKRMFDGESCQVTCTEKDTQEQVVMNVKEWRKLRYSLKDFSLYPPPQANFSSTRYDPTKAVKESTSGRKADERGMNESYQFVRMNDNNVQQSKSFQPSQNTRTRAQHLQPKEVNRTNPMKSYDVVDIFDEPAGRSDPSTLSSSSFTRKSFQVQYPTPQIEKLPTKEKKVYTIQTVRDLHRYIDCSLLKEGNEQYFIKNLFQDLFKSIFGTEGVLQQYSIDFKLIEKLLMVFSHREIEVTTNKTQVTTMFSLLMNSSFWRRDVKKYIMNDVVDDEQIETIITIFQRCLDFCPLEAERVYIEELEKIYIEKFLSQTFKESIENLKSKKKHVLKSNNSIADEPEEDDLEGIDIDIGIFPTWNELTSNNKFTIKNIVDRSYPSLKHYLYTQIMLLREDFIHPLKEGIRSFLSNELNHRIISVFTDVQFRSVISLDNERELVHSLSFNYPWKKVNWECSKKLAFGSLLCLFPQEGFGKNATLVKSEPIFVTVVGRQHLRTGQIYVTVCREEDYARLSFTGMYIMFESPVYFASVRPVIDALKMIRSENLLSHSKFSFYDEFIKVKTQKPPQYVEKVSVMSLDVISGKSRKSVQSNVSVGQNIDIMSDWIDDNDTFLDSSQNSAIKHVMRNRVAIVIGPPGTGKTFTGIEVAKLMKSHPYMKERQLVCITYTNHALDQFLEGLLDYFPDLVRVGSRSKSQNEKLLARNISNLRYLPKYLLLQKKHCEAELNILTKEIGSIEQSIKNPDESLYHIICKSMVFKKALIKFPTHLYTKRNPAPHSFLDMFNCWLNGDDLRRMEYLRRNNFINHLGNSFSALRDQNNEVELEIFEEVKLEETKAVEFIEEIEIPEERIEQEIEVELIEEEMNNRFGYDEADFTNATSIFNYYWEFGYDTTLDPEIARIEDEVKQFGDIYRIPLEKRKSMMKRLTSLNEEVLRKRLVDFIKKRSYWEARKREILIERDYLVLSDASIIGLTSTAASMNRNLLNRLRAPIYLIEEAAELLECQITSVLHPNVQHLVMIGDEKQLQPKVNSYYLEKNCDFTVSLFERLIRNGLKYVSLNIQQRMRPEIRGLIDMFYEKLTDHECVTKFEHVTGVSTNICFIEHKKPEKTSEDIQSLTNPHEAEFLSKFCKYLLNVRQYKANNITILTPYRGQVILIKKTLKELIDQQQYNNIRVSTVDDYQGEENEIILLSLVRSNNYDNLGFVKITNRIIVSLSRARKGLYIIGNYDLLRNNEDWRKIFSRLKLSNRILDHLPLSCPKHTEEKECIREPHDFDQVIWGGCKKPCTYRYDCGHICSLPCHHDSLHQERKCEKICDEKHAECGHRCKAMCHSGKSCPKCTTLVNYKFVDCGHTTQIKCYLKDTAQLCKERCQKPLKCGHICNGECGSCKLTGCGPCQTTIKDTCETCKRSYSRKCSDPRICTNPCTFKLTCGHNCSGKCGDCTVSSPCTHKTCGFNCERTLICGHICKVKHTCSTPCSKCEETCVFKCFHKVKCELSCHEMCYPCKEACPIRCSHRQCSNLCSEPCDIEPCNERCPNKCLQCGTPCMGLCGEPCPPCMHCAALNGEVWQCPISFMNFEDLTTDERVYYLPECGHIFELESMDNCVRTFFETEQGISIKYLSCPCCRTPIFTAPRYQKSIKECVKRMEHLKYIIYKKEEEEKQARKDAIRIVSAEAGYASGHWFCCENGHPYFIGECGGAMQQSVCVDCGAPVGGSSHRLLSSNRLATDIDGATAPAWPTALNQD</sequence>
<protein>
    <recommendedName>
        <fullName evidence="13">RZ-type domain-containing protein</fullName>
    </recommendedName>
</protein>
<comment type="caution">
    <text evidence="14">The sequence shown here is derived from an EMBL/GenBank/DDBJ whole genome shotgun (WGS) entry which is preliminary data.</text>
</comment>
<dbReference type="GO" id="GO:0004386">
    <property type="term" value="F:helicase activity"/>
    <property type="evidence" value="ECO:0007669"/>
    <property type="project" value="UniProtKB-KW"/>
</dbReference>
<dbReference type="PANTHER" id="PTHR10887:SF341">
    <property type="entry name" value="NFX1-TYPE ZINC FINGER-CONTAINING PROTEIN 1"/>
    <property type="match status" value="1"/>
</dbReference>
<feature type="compositionally biased region" description="Polar residues" evidence="12">
    <location>
        <begin position="28"/>
        <end position="41"/>
    </location>
</feature>
<dbReference type="Gene3D" id="3.40.50.300">
    <property type="entry name" value="P-loop containing nucleotide triphosphate hydrolases"/>
    <property type="match status" value="3"/>
</dbReference>
<keyword evidence="8" id="KW-0347">Helicase</keyword>
<dbReference type="Pfam" id="PF13086">
    <property type="entry name" value="AAA_11"/>
    <property type="match status" value="1"/>
</dbReference>
<name>A0AA88GM09_NAELO</name>
<proteinExistence type="predicted"/>
<gene>
    <name evidence="14" type="ORF">C9374_007574</name>
</gene>
<evidence type="ECO:0000256" key="1">
    <source>
        <dbReference type="ARBA" id="ARBA00004496"/>
    </source>
</evidence>
<feature type="region of interest" description="Disordered" evidence="12">
    <location>
        <begin position="1"/>
        <end position="50"/>
    </location>
</feature>
<evidence type="ECO:0000256" key="11">
    <source>
        <dbReference type="ARBA" id="ARBA00022859"/>
    </source>
</evidence>
<dbReference type="GO" id="GO:0008270">
    <property type="term" value="F:zinc ion binding"/>
    <property type="evidence" value="ECO:0007669"/>
    <property type="project" value="UniProtKB-KW"/>
</dbReference>
<reference evidence="14 15" key="1">
    <citation type="journal article" date="2018" name="BMC Genomics">
        <title>The genome of Naegleria lovaniensis, the basis for a comparative approach to unravel pathogenicity factors of the human pathogenic amoeba N. fowleri.</title>
        <authorList>
            <person name="Liechti N."/>
            <person name="Schurch N."/>
            <person name="Bruggmann R."/>
            <person name="Wittwer M."/>
        </authorList>
    </citation>
    <scope>NUCLEOTIDE SEQUENCE [LARGE SCALE GENOMIC DNA]</scope>
    <source>
        <strain evidence="14 15">ATCC 30569</strain>
    </source>
</reference>
<organism evidence="14 15">
    <name type="scientific">Naegleria lovaniensis</name>
    <name type="common">Amoeba</name>
    <dbReference type="NCBI Taxonomy" id="51637"/>
    <lineage>
        <taxon>Eukaryota</taxon>
        <taxon>Discoba</taxon>
        <taxon>Heterolobosea</taxon>
        <taxon>Tetramitia</taxon>
        <taxon>Eutetramitia</taxon>
        <taxon>Vahlkampfiidae</taxon>
        <taxon>Naegleria</taxon>
    </lineage>
</organism>
<evidence type="ECO:0000259" key="13">
    <source>
        <dbReference type="PROSITE" id="PS51981"/>
    </source>
</evidence>
<comment type="subcellular location">
    <subcellularLocation>
        <location evidence="1">Cytoplasm</location>
    </subcellularLocation>
</comment>
<evidence type="ECO:0000256" key="12">
    <source>
        <dbReference type="SAM" id="MobiDB-lite"/>
    </source>
</evidence>
<accession>A0AA88GM09</accession>
<dbReference type="GO" id="GO:0005694">
    <property type="term" value="C:chromosome"/>
    <property type="evidence" value="ECO:0007669"/>
    <property type="project" value="UniProtKB-ARBA"/>
</dbReference>
<keyword evidence="2" id="KW-0963">Cytoplasm</keyword>
<dbReference type="GO" id="GO:0031380">
    <property type="term" value="C:nuclear RNA-directed RNA polymerase complex"/>
    <property type="evidence" value="ECO:0007669"/>
    <property type="project" value="TreeGrafter"/>
</dbReference>
<evidence type="ECO:0000256" key="9">
    <source>
        <dbReference type="ARBA" id="ARBA00022833"/>
    </source>
</evidence>
<feature type="domain" description="RZ-type" evidence="13">
    <location>
        <begin position="1824"/>
        <end position="1894"/>
    </location>
</feature>
<evidence type="ECO:0000256" key="4">
    <source>
        <dbReference type="ARBA" id="ARBA00022737"/>
    </source>
</evidence>
<evidence type="ECO:0000256" key="10">
    <source>
        <dbReference type="ARBA" id="ARBA00022840"/>
    </source>
</evidence>
<dbReference type="GO" id="GO:0005524">
    <property type="term" value="F:ATP binding"/>
    <property type="evidence" value="ECO:0007669"/>
    <property type="project" value="UniProtKB-KW"/>
</dbReference>
<keyword evidence="7" id="KW-0378">Hydrolase</keyword>
<evidence type="ECO:0000256" key="5">
    <source>
        <dbReference type="ARBA" id="ARBA00022741"/>
    </source>
</evidence>
<dbReference type="GO" id="GO:0002376">
    <property type="term" value="P:immune system process"/>
    <property type="evidence" value="ECO:0007669"/>
    <property type="project" value="UniProtKB-KW"/>
</dbReference>
<dbReference type="GO" id="GO:0016787">
    <property type="term" value="F:hydrolase activity"/>
    <property type="evidence" value="ECO:0007669"/>
    <property type="project" value="UniProtKB-KW"/>
</dbReference>
<keyword evidence="3" id="KW-0479">Metal-binding</keyword>
<dbReference type="InterPro" id="IPR057373">
    <property type="entry name" value="ZNFX1"/>
</dbReference>
<evidence type="ECO:0000256" key="7">
    <source>
        <dbReference type="ARBA" id="ARBA00022801"/>
    </source>
</evidence>
<dbReference type="GO" id="GO:0005737">
    <property type="term" value="C:cytoplasm"/>
    <property type="evidence" value="ECO:0007669"/>
    <property type="project" value="UniProtKB-SubCell"/>
</dbReference>
<dbReference type="Proteomes" id="UP000816034">
    <property type="component" value="Unassembled WGS sequence"/>
</dbReference>
<dbReference type="PANTHER" id="PTHR10887">
    <property type="entry name" value="DNA2/NAM7 HELICASE FAMILY"/>
    <property type="match status" value="1"/>
</dbReference>
<dbReference type="InterPro" id="IPR027417">
    <property type="entry name" value="P-loop_NTPase"/>
</dbReference>
<keyword evidence="15" id="KW-1185">Reference proteome</keyword>
<dbReference type="SMART" id="SM00438">
    <property type="entry name" value="ZnF_NFX"/>
    <property type="match status" value="3"/>
</dbReference>
<dbReference type="InterPro" id="IPR047187">
    <property type="entry name" value="SF1_C_Upf1"/>
</dbReference>
<dbReference type="Pfam" id="PF13087">
    <property type="entry name" value="AAA_12"/>
    <property type="match status" value="1"/>
</dbReference>
<feature type="region of interest" description="Disordered" evidence="12">
    <location>
        <begin position="217"/>
        <end position="240"/>
    </location>
</feature>
<keyword evidence="4" id="KW-0677">Repeat</keyword>